<feature type="region of interest" description="Disordered" evidence="1">
    <location>
        <begin position="35"/>
        <end position="54"/>
    </location>
</feature>
<protein>
    <submittedName>
        <fullName evidence="2">Uncharacterized protein</fullName>
    </submittedName>
</protein>
<dbReference type="EMBL" id="CAWUON010000247">
    <property type="protein sequence ID" value="CAK7275525.1"/>
    <property type="molecule type" value="Genomic_DNA"/>
</dbReference>
<accession>A0ABP0E4M8</accession>
<evidence type="ECO:0000256" key="1">
    <source>
        <dbReference type="SAM" id="MobiDB-lite"/>
    </source>
</evidence>
<evidence type="ECO:0000313" key="2">
    <source>
        <dbReference type="EMBL" id="CAK7275525.1"/>
    </source>
</evidence>
<feature type="region of interest" description="Disordered" evidence="1">
    <location>
        <begin position="60"/>
        <end position="81"/>
    </location>
</feature>
<evidence type="ECO:0000313" key="3">
    <source>
        <dbReference type="Proteomes" id="UP001642502"/>
    </source>
</evidence>
<keyword evidence="3" id="KW-1185">Reference proteome</keyword>
<sequence length="161" mass="17227">MAAASSDRPELPARPTPRSFVDAVKITTITGAATLPAKPITTSPGRLQTPPTNGNLLVRPMSMPAPQPRGTKANTQAPTKRVDTRLLAMLPAAEPTKRHPLAVRQALAEAAEISMVDIPLVTSTNRGWALHTANSTVRQAILDKNMEISLSLEKKRSKHCG</sequence>
<organism evidence="2 3">
    <name type="scientific">Sporothrix epigloea</name>
    <dbReference type="NCBI Taxonomy" id="1892477"/>
    <lineage>
        <taxon>Eukaryota</taxon>
        <taxon>Fungi</taxon>
        <taxon>Dikarya</taxon>
        <taxon>Ascomycota</taxon>
        <taxon>Pezizomycotina</taxon>
        <taxon>Sordariomycetes</taxon>
        <taxon>Sordariomycetidae</taxon>
        <taxon>Ophiostomatales</taxon>
        <taxon>Ophiostomataceae</taxon>
        <taxon>Sporothrix</taxon>
    </lineage>
</organism>
<gene>
    <name evidence="2" type="ORF">SEPCBS119000_006730</name>
</gene>
<dbReference type="Proteomes" id="UP001642502">
    <property type="component" value="Unassembled WGS sequence"/>
</dbReference>
<proteinExistence type="predicted"/>
<feature type="compositionally biased region" description="Polar residues" evidence="1">
    <location>
        <begin position="40"/>
        <end position="54"/>
    </location>
</feature>
<comment type="caution">
    <text evidence="2">The sequence shown here is derived from an EMBL/GenBank/DDBJ whole genome shotgun (WGS) entry which is preliminary data.</text>
</comment>
<reference evidence="2 3" key="1">
    <citation type="submission" date="2024-01" db="EMBL/GenBank/DDBJ databases">
        <authorList>
            <person name="Allen C."/>
            <person name="Tagirdzhanova G."/>
        </authorList>
    </citation>
    <scope>NUCLEOTIDE SEQUENCE [LARGE SCALE GENOMIC DNA]</scope>
    <source>
        <strain evidence="2 3">CBS 119000</strain>
    </source>
</reference>
<name>A0ABP0E4M8_9PEZI</name>